<evidence type="ECO:0000313" key="2">
    <source>
        <dbReference type="EMBL" id="KNC74433.1"/>
    </source>
</evidence>
<feature type="compositionally biased region" description="Polar residues" evidence="1">
    <location>
        <begin position="39"/>
        <end position="53"/>
    </location>
</feature>
<name>A0A0L0FED2_9EUKA</name>
<reference evidence="2 3" key="1">
    <citation type="submission" date="2011-02" db="EMBL/GenBank/DDBJ databases">
        <title>The Genome Sequence of Sphaeroforma arctica JP610.</title>
        <authorList>
            <consortium name="The Broad Institute Genome Sequencing Platform"/>
            <person name="Russ C."/>
            <person name="Cuomo C."/>
            <person name="Young S.K."/>
            <person name="Zeng Q."/>
            <person name="Gargeya S."/>
            <person name="Alvarado L."/>
            <person name="Berlin A."/>
            <person name="Chapman S.B."/>
            <person name="Chen Z."/>
            <person name="Freedman E."/>
            <person name="Gellesch M."/>
            <person name="Goldberg J."/>
            <person name="Griggs A."/>
            <person name="Gujja S."/>
            <person name="Heilman E."/>
            <person name="Heiman D."/>
            <person name="Howarth C."/>
            <person name="Mehta T."/>
            <person name="Neiman D."/>
            <person name="Pearson M."/>
            <person name="Roberts A."/>
            <person name="Saif S."/>
            <person name="Shea T."/>
            <person name="Shenoy N."/>
            <person name="Sisk P."/>
            <person name="Stolte C."/>
            <person name="Sykes S."/>
            <person name="White J."/>
            <person name="Yandava C."/>
            <person name="Burger G."/>
            <person name="Gray M.W."/>
            <person name="Holland P.W.H."/>
            <person name="King N."/>
            <person name="Lang F.B.F."/>
            <person name="Roger A.J."/>
            <person name="Ruiz-Trillo I."/>
            <person name="Haas B."/>
            <person name="Nusbaum C."/>
            <person name="Birren B."/>
        </authorList>
    </citation>
    <scope>NUCLEOTIDE SEQUENCE [LARGE SCALE GENOMIC DNA]</scope>
    <source>
        <strain evidence="2 3">JP610</strain>
    </source>
</reference>
<accession>A0A0L0FED2</accession>
<protein>
    <submittedName>
        <fullName evidence="2">Uncharacterized protein</fullName>
    </submittedName>
</protein>
<gene>
    <name evidence="2" type="ORF">SARC_13018</name>
</gene>
<proteinExistence type="predicted"/>
<dbReference type="RefSeq" id="XP_014148335.1">
    <property type="nucleotide sequence ID" value="XM_014292860.1"/>
</dbReference>
<feature type="compositionally biased region" description="Low complexity" evidence="1">
    <location>
        <begin position="18"/>
        <end position="27"/>
    </location>
</feature>
<sequence>MWFVRGKGFMEGTTTTTGKLPEGPLDPDLGDDIGDGANEITSIGQRRNYSQSSSKRKRVWSDPQCRIHNS</sequence>
<dbReference type="AlphaFoldDB" id="A0A0L0FED2"/>
<keyword evidence="3" id="KW-1185">Reference proteome</keyword>
<dbReference type="GeneID" id="25913522"/>
<dbReference type="EMBL" id="KQ244413">
    <property type="protein sequence ID" value="KNC74433.1"/>
    <property type="molecule type" value="Genomic_DNA"/>
</dbReference>
<feature type="region of interest" description="Disordered" evidence="1">
    <location>
        <begin position="1"/>
        <end position="70"/>
    </location>
</feature>
<organism evidence="2 3">
    <name type="scientific">Sphaeroforma arctica JP610</name>
    <dbReference type="NCBI Taxonomy" id="667725"/>
    <lineage>
        <taxon>Eukaryota</taxon>
        <taxon>Ichthyosporea</taxon>
        <taxon>Ichthyophonida</taxon>
        <taxon>Sphaeroforma</taxon>
    </lineage>
</organism>
<evidence type="ECO:0000256" key="1">
    <source>
        <dbReference type="SAM" id="MobiDB-lite"/>
    </source>
</evidence>
<dbReference type="Proteomes" id="UP000054560">
    <property type="component" value="Unassembled WGS sequence"/>
</dbReference>
<evidence type="ECO:0000313" key="3">
    <source>
        <dbReference type="Proteomes" id="UP000054560"/>
    </source>
</evidence>